<protein>
    <submittedName>
        <fullName evidence="2">Chaperone protein DnaJ</fullName>
    </submittedName>
</protein>
<reference evidence="2" key="1">
    <citation type="journal article" date="2017" name="Science">
        <title>Giant viruses with an expanded complement of translation system components.</title>
        <authorList>
            <person name="Schulz F."/>
            <person name="Yutin N."/>
            <person name="Ivanova N.N."/>
            <person name="Ortega D.R."/>
            <person name="Lee T.K."/>
            <person name="Vierheilig J."/>
            <person name="Daims H."/>
            <person name="Horn M."/>
            <person name="Wagner M."/>
            <person name="Jensen G.J."/>
            <person name="Kyrpides N.C."/>
            <person name="Koonin E.V."/>
            <person name="Woyke T."/>
        </authorList>
    </citation>
    <scope>NUCLEOTIDE SEQUENCE</scope>
    <source>
        <strain evidence="2">CTV1</strain>
    </source>
</reference>
<dbReference type="SUPFAM" id="SSF46565">
    <property type="entry name" value="Chaperone J-domain"/>
    <property type="match status" value="1"/>
</dbReference>
<dbReference type="PROSITE" id="PS50076">
    <property type="entry name" value="DNAJ_2"/>
    <property type="match status" value="1"/>
</dbReference>
<feature type="domain" description="J" evidence="1">
    <location>
        <begin position="8"/>
        <end position="64"/>
    </location>
</feature>
<dbReference type="EMBL" id="KY684084">
    <property type="protein sequence ID" value="ARF09147.1"/>
    <property type="molecule type" value="Genomic_DNA"/>
</dbReference>
<organism evidence="2">
    <name type="scientific">Catovirus CTV1</name>
    <dbReference type="NCBI Taxonomy" id="1977631"/>
    <lineage>
        <taxon>Viruses</taxon>
        <taxon>Varidnaviria</taxon>
        <taxon>Bamfordvirae</taxon>
        <taxon>Nucleocytoviricota</taxon>
        <taxon>Megaviricetes</taxon>
        <taxon>Imitervirales</taxon>
        <taxon>Mimiviridae</taxon>
        <taxon>Klosneuvirinae</taxon>
        <taxon>Catovirus</taxon>
    </lineage>
</organism>
<accession>A0A1V0SBQ0</accession>
<sequence>MNNQNMSNYYDLLGVSSSSSSKDISDAFKNKVLSTSDEHQLNKIAEAFITLSDNRKKLYYDNTINRIKYKDNIFDRIDKYFNNFPKQSKNFYTQSYQNLTYYNNGLKNSKIIKKVNDNGKRYEKHININGDKKDVRYFYPDTAIEDNKPPIKQ</sequence>
<evidence type="ECO:0000259" key="1">
    <source>
        <dbReference type="PROSITE" id="PS50076"/>
    </source>
</evidence>
<dbReference type="Gene3D" id="1.10.287.110">
    <property type="entry name" value="DnaJ domain"/>
    <property type="match status" value="1"/>
</dbReference>
<gene>
    <name evidence="2" type="ORF">Catovirus_2_96</name>
</gene>
<proteinExistence type="predicted"/>
<dbReference type="InterPro" id="IPR036869">
    <property type="entry name" value="J_dom_sf"/>
</dbReference>
<dbReference type="PRINTS" id="PR00625">
    <property type="entry name" value="JDOMAIN"/>
</dbReference>
<evidence type="ECO:0000313" key="2">
    <source>
        <dbReference type="EMBL" id="ARF09147.1"/>
    </source>
</evidence>
<dbReference type="InterPro" id="IPR001623">
    <property type="entry name" value="DnaJ_domain"/>
</dbReference>
<name>A0A1V0SBQ0_9VIRU</name>